<name>A0ABR7PZ46_9BURK</name>
<evidence type="ECO:0000256" key="1">
    <source>
        <dbReference type="ARBA" id="ARBA00023125"/>
    </source>
</evidence>
<dbReference type="PANTHER" id="PTHR46558:SF4">
    <property type="entry name" value="DNA-BIDING PHAGE PROTEIN"/>
    <property type="match status" value="1"/>
</dbReference>
<gene>
    <name evidence="3" type="ORF">F6X42_34700</name>
</gene>
<dbReference type="InterPro" id="IPR010982">
    <property type="entry name" value="Lambda_DNA-bd_dom_sf"/>
</dbReference>
<evidence type="ECO:0000313" key="4">
    <source>
        <dbReference type="Proteomes" id="UP000736373"/>
    </source>
</evidence>
<reference evidence="3 4" key="1">
    <citation type="submission" date="2019-09" db="EMBL/GenBank/DDBJ databases">
        <title>Paraburkholderia podalyriae sp. nov., A South African Podalyria-associated rhizobium.</title>
        <authorList>
            <person name="Mavima L."/>
            <person name="Beukes C.W."/>
            <person name="Palmer M."/>
            <person name="De Meyer S.E."/>
            <person name="James E.K."/>
            <person name="Maluk M."/>
            <person name="Avontuur J.R."/>
            <person name="Chan W.Y."/>
            <person name="Venter S.N."/>
            <person name="Steenkamp E.T."/>
        </authorList>
    </citation>
    <scope>NUCLEOTIDE SEQUENCE [LARGE SCALE GENOMIC DNA]</scope>
    <source>
        <strain evidence="3 4">WC7.3b</strain>
    </source>
</reference>
<organism evidence="3 4">
    <name type="scientific">Paraburkholderia podalyriae</name>
    <dbReference type="NCBI Taxonomy" id="1938811"/>
    <lineage>
        <taxon>Bacteria</taxon>
        <taxon>Pseudomonadati</taxon>
        <taxon>Pseudomonadota</taxon>
        <taxon>Betaproteobacteria</taxon>
        <taxon>Burkholderiales</taxon>
        <taxon>Burkholderiaceae</taxon>
        <taxon>Paraburkholderia</taxon>
    </lineage>
</organism>
<accession>A0ABR7PZ46</accession>
<evidence type="ECO:0000313" key="3">
    <source>
        <dbReference type="EMBL" id="MBC8751491.1"/>
    </source>
</evidence>
<feature type="domain" description="HTH cro/C1-type" evidence="2">
    <location>
        <begin position="12"/>
        <end position="66"/>
    </location>
</feature>
<feature type="domain" description="HTH cro/C1-type" evidence="2">
    <location>
        <begin position="87"/>
        <end position="141"/>
    </location>
</feature>
<protein>
    <submittedName>
        <fullName evidence="3">Helix-turn-helix domain-containing protein</fullName>
    </submittedName>
</protein>
<evidence type="ECO:0000259" key="2">
    <source>
        <dbReference type="PROSITE" id="PS50943"/>
    </source>
</evidence>
<dbReference type="PROSITE" id="PS50943">
    <property type="entry name" value="HTH_CROC1"/>
    <property type="match status" value="2"/>
</dbReference>
<dbReference type="Gene3D" id="1.10.260.40">
    <property type="entry name" value="lambda repressor-like DNA-binding domains"/>
    <property type="match status" value="2"/>
</dbReference>
<dbReference type="InterPro" id="IPR001387">
    <property type="entry name" value="Cro/C1-type_HTH"/>
</dbReference>
<dbReference type="Pfam" id="PF01381">
    <property type="entry name" value="HTH_3"/>
    <property type="match status" value="2"/>
</dbReference>
<keyword evidence="1" id="KW-0238">DNA-binding</keyword>
<dbReference type="CDD" id="cd00093">
    <property type="entry name" value="HTH_XRE"/>
    <property type="match status" value="2"/>
</dbReference>
<dbReference type="EMBL" id="VZQQ01000057">
    <property type="protein sequence ID" value="MBC8751491.1"/>
    <property type="molecule type" value="Genomic_DNA"/>
</dbReference>
<dbReference type="SMART" id="SM00530">
    <property type="entry name" value="HTH_XRE"/>
    <property type="match status" value="2"/>
</dbReference>
<sequence>MRDLAEVFAKEMRRRRDASGLAQEALGVMLGLDRNSVSRVERGAPNIPIERAAAIAEALGTSLAEMLGGDGPGKTASEMRDAFAGRVRALRLGLDLNQRELAKKMKVDRNWVSAVESGKQNVRLRTLQTFARALRVKPEDLL</sequence>
<comment type="caution">
    <text evidence="3">The sequence shown here is derived from an EMBL/GenBank/DDBJ whole genome shotgun (WGS) entry which is preliminary data.</text>
</comment>
<dbReference type="SUPFAM" id="SSF47413">
    <property type="entry name" value="lambda repressor-like DNA-binding domains"/>
    <property type="match status" value="2"/>
</dbReference>
<keyword evidence="4" id="KW-1185">Reference proteome</keyword>
<proteinExistence type="predicted"/>
<dbReference type="PANTHER" id="PTHR46558">
    <property type="entry name" value="TRACRIPTIONAL REGULATORY PROTEIN-RELATED-RELATED"/>
    <property type="match status" value="1"/>
</dbReference>
<dbReference type="Proteomes" id="UP000736373">
    <property type="component" value="Unassembled WGS sequence"/>
</dbReference>